<comment type="caution">
    <text evidence="3">The sequence shown here is derived from an EMBL/GenBank/DDBJ whole genome shotgun (WGS) entry which is preliminary data.</text>
</comment>
<proteinExistence type="predicted"/>
<keyword evidence="4" id="KW-1185">Reference proteome</keyword>
<dbReference type="PANTHER" id="PTHR35811:SF1">
    <property type="entry name" value="HTH OST-TYPE DOMAIN-CONTAINING PROTEIN"/>
    <property type="match status" value="1"/>
</dbReference>
<reference evidence="3 4" key="1">
    <citation type="submission" date="2018-07" db="EMBL/GenBank/DDBJ databases">
        <title>Genomic Encyclopedia of Type Strains, Phase IV (KMG-IV): sequencing the most valuable type-strain genomes for metagenomic binning, comparative biology and taxonomic classification.</title>
        <authorList>
            <person name="Goeker M."/>
        </authorList>
    </citation>
    <scope>NUCLEOTIDE SEQUENCE [LARGE SCALE GENOMIC DNA]</scope>
    <source>
        <strain evidence="3 4">DSM 26407</strain>
    </source>
</reference>
<feature type="domain" description="HTH OST-type" evidence="2">
    <location>
        <begin position="179"/>
        <end position="257"/>
    </location>
</feature>
<evidence type="ECO:0000313" key="4">
    <source>
        <dbReference type="Proteomes" id="UP000252707"/>
    </source>
</evidence>
<dbReference type="InterPro" id="IPR025605">
    <property type="entry name" value="OST-HTH/LOTUS_dom"/>
</dbReference>
<dbReference type="Pfam" id="PF01936">
    <property type="entry name" value="NYN"/>
    <property type="match status" value="1"/>
</dbReference>
<sequence length="258" mass="29621">MSSEEPLIAVFVDYENLAIGVRDMNSGEFQIELVLKRLLEKGRIVFKRAYCDWSHYRSAVREFHLQGIELIDIPQSKVSGKNSADIRMVVDAIDLCYAKQHIDMFALLSGDSDFSPLVSKLKENDKRVLGCGVKSSTSDLLISNCDEFIYYDDLIRETQKPKPSQRRKRGSKAPPADAKQQESLDRLMEIIHSLERDYDPLWGSLVKQTIRRVYPGFNESYYGYRSFAELLKAAQAEGLIELEYDEQRGNYEVRTKGD</sequence>
<dbReference type="PANTHER" id="PTHR35811">
    <property type="entry name" value="SLR1870 PROTEIN"/>
    <property type="match status" value="1"/>
</dbReference>
<protein>
    <submittedName>
        <fullName evidence="3">Uncharacterized protein (TIGR00288 family)</fullName>
    </submittedName>
</protein>
<dbReference type="InterPro" id="IPR021139">
    <property type="entry name" value="NYN"/>
</dbReference>
<feature type="region of interest" description="Disordered" evidence="1">
    <location>
        <begin position="159"/>
        <end position="182"/>
    </location>
</feature>
<dbReference type="CDD" id="cd11297">
    <property type="entry name" value="PIN_LabA-like_N_1"/>
    <property type="match status" value="1"/>
</dbReference>
<dbReference type="EMBL" id="QPJY01000010">
    <property type="protein sequence ID" value="RCX26368.1"/>
    <property type="molecule type" value="Genomic_DNA"/>
</dbReference>
<dbReference type="CDD" id="cd10146">
    <property type="entry name" value="LabA_like_C"/>
    <property type="match status" value="1"/>
</dbReference>
<organism evidence="3 4">
    <name type="scientific">Thioalbus denitrificans</name>
    <dbReference type="NCBI Taxonomy" id="547122"/>
    <lineage>
        <taxon>Bacteria</taxon>
        <taxon>Pseudomonadati</taxon>
        <taxon>Pseudomonadota</taxon>
        <taxon>Gammaproteobacteria</taxon>
        <taxon>Chromatiales</taxon>
        <taxon>Ectothiorhodospiraceae</taxon>
        <taxon>Thioalbus</taxon>
    </lineage>
</organism>
<evidence type="ECO:0000313" key="3">
    <source>
        <dbReference type="EMBL" id="RCX26368.1"/>
    </source>
</evidence>
<dbReference type="Pfam" id="PF12872">
    <property type="entry name" value="OST-HTH"/>
    <property type="match status" value="1"/>
</dbReference>
<dbReference type="Proteomes" id="UP000252707">
    <property type="component" value="Unassembled WGS sequence"/>
</dbReference>
<accession>A0A369C009</accession>
<name>A0A369C009_9GAMM</name>
<dbReference type="OrthoDB" id="9783963at2"/>
<evidence type="ECO:0000256" key="1">
    <source>
        <dbReference type="SAM" id="MobiDB-lite"/>
    </source>
</evidence>
<dbReference type="GO" id="GO:0004540">
    <property type="term" value="F:RNA nuclease activity"/>
    <property type="evidence" value="ECO:0007669"/>
    <property type="project" value="InterPro"/>
</dbReference>
<dbReference type="AlphaFoldDB" id="A0A369C009"/>
<evidence type="ECO:0000259" key="2">
    <source>
        <dbReference type="PROSITE" id="PS51644"/>
    </source>
</evidence>
<dbReference type="Gene3D" id="3.40.50.1010">
    <property type="entry name" value="5'-nuclease"/>
    <property type="match status" value="1"/>
</dbReference>
<gene>
    <name evidence="3" type="ORF">DFQ59_11078</name>
</gene>
<dbReference type="PROSITE" id="PS51644">
    <property type="entry name" value="HTH_OST"/>
    <property type="match status" value="1"/>
</dbReference>
<dbReference type="RefSeq" id="WP_114280784.1">
    <property type="nucleotide sequence ID" value="NZ_QPJY01000010.1"/>
</dbReference>